<name>A0A7Y7M8X6_9PROT</name>
<feature type="non-terminal residue" evidence="2">
    <location>
        <position position="46"/>
    </location>
</feature>
<comment type="caution">
    <text evidence="2">The sequence shown here is derived from an EMBL/GenBank/DDBJ whole genome shotgun (WGS) entry which is preliminary data.</text>
</comment>
<evidence type="ECO:0000256" key="1">
    <source>
        <dbReference type="SAM" id="Phobius"/>
    </source>
</evidence>
<dbReference type="EMBL" id="JABXXP010000899">
    <property type="protein sequence ID" value="NVN13391.1"/>
    <property type="molecule type" value="Genomic_DNA"/>
</dbReference>
<dbReference type="AlphaFoldDB" id="A0A7Y7M8X6"/>
<feature type="transmembrane region" description="Helical" evidence="1">
    <location>
        <begin position="6"/>
        <end position="28"/>
    </location>
</feature>
<dbReference type="Proteomes" id="UP000534870">
    <property type="component" value="Unassembled WGS sequence"/>
</dbReference>
<reference evidence="2 3" key="1">
    <citation type="submission" date="2020-06" db="EMBL/GenBank/DDBJ databases">
        <title>Description of novel acetic acid bacteria.</title>
        <authorList>
            <person name="Sombolestani A."/>
        </authorList>
    </citation>
    <scope>NUCLEOTIDE SEQUENCE [LARGE SCALE GENOMIC DNA]</scope>
    <source>
        <strain evidence="2 3">LMG 31431</strain>
    </source>
</reference>
<accession>A0A7Y7M8X6</accession>
<proteinExistence type="predicted"/>
<sequence length="46" mass="4854">MSDGWEGGLLALGLAVLLLLAILLALLLRRRVRPEEGGRGGEGDLL</sequence>
<protein>
    <submittedName>
        <fullName evidence="2">Uncharacterized protein</fullName>
    </submittedName>
</protein>
<organism evidence="2 3">
    <name type="scientific">Nguyenibacter vanlangensis</name>
    <dbReference type="NCBI Taxonomy" id="1216886"/>
    <lineage>
        <taxon>Bacteria</taxon>
        <taxon>Pseudomonadati</taxon>
        <taxon>Pseudomonadota</taxon>
        <taxon>Alphaproteobacteria</taxon>
        <taxon>Acetobacterales</taxon>
        <taxon>Acetobacteraceae</taxon>
        <taxon>Nguyenibacter</taxon>
    </lineage>
</organism>
<gene>
    <name evidence="2" type="ORF">HUK84_19995</name>
</gene>
<evidence type="ECO:0000313" key="2">
    <source>
        <dbReference type="EMBL" id="NVN13391.1"/>
    </source>
</evidence>
<evidence type="ECO:0000313" key="3">
    <source>
        <dbReference type="Proteomes" id="UP000534870"/>
    </source>
</evidence>
<keyword evidence="1" id="KW-1133">Transmembrane helix</keyword>
<keyword evidence="1" id="KW-0472">Membrane</keyword>
<keyword evidence="1" id="KW-0812">Transmembrane</keyword>